<dbReference type="KEGG" id="hsr:HSBAA_33650"/>
<organism evidence="2 3">
    <name type="scientific">Vreelandella sulfidaeris</name>
    <dbReference type="NCBI Taxonomy" id="115553"/>
    <lineage>
        <taxon>Bacteria</taxon>
        <taxon>Pseudomonadati</taxon>
        <taxon>Pseudomonadota</taxon>
        <taxon>Gammaproteobacteria</taxon>
        <taxon>Oceanospirillales</taxon>
        <taxon>Halomonadaceae</taxon>
        <taxon>Vreelandella</taxon>
    </lineage>
</organism>
<proteinExistence type="predicted"/>
<evidence type="ECO:0000313" key="2">
    <source>
        <dbReference type="EMBL" id="BBI62059.1"/>
    </source>
</evidence>
<feature type="region of interest" description="Disordered" evidence="1">
    <location>
        <begin position="47"/>
        <end position="68"/>
    </location>
</feature>
<feature type="compositionally biased region" description="Basic and acidic residues" evidence="1">
    <location>
        <begin position="49"/>
        <end position="68"/>
    </location>
</feature>
<dbReference type="EMBL" id="AP019514">
    <property type="protein sequence ID" value="BBI62059.1"/>
    <property type="molecule type" value="Genomic_DNA"/>
</dbReference>
<accession>A0A455UC84</accession>
<reference evidence="2 3" key="1">
    <citation type="journal article" date="2019" name="Microbiol. Resour. Announc.">
        <title>Complete Genome Sequence of Halomonas sulfidaeris Strain Esulfide1 Isolated from a Metal Sulfide Rock at a Depth of 2,200 Meters, Obtained Using Nanopore Sequencing.</title>
        <authorList>
            <person name="Saito M."/>
            <person name="Nishigata A."/>
            <person name="Galipon J."/>
            <person name="Arakawa K."/>
        </authorList>
    </citation>
    <scope>NUCLEOTIDE SEQUENCE [LARGE SCALE GENOMIC DNA]</scope>
    <source>
        <strain evidence="2 3">ATCC BAA-803</strain>
    </source>
</reference>
<dbReference type="Proteomes" id="UP000320231">
    <property type="component" value="Chromosome"/>
</dbReference>
<evidence type="ECO:0000313" key="3">
    <source>
        <dbReference type="Proteomes" id="UP000320231"/>
    </source>
</evidence>
<evidence type="ECO:0000256" key="1">
    <source>
        <dbReference type="SAM" id="MobiDB-lite"/>
    </source>
</evidence>
<dbReference type="AlphaFoldDB" id="A0A455UC84"/>
<name>A0A455UC84_9GAMM</name>
<protein>
    <submittedName>
        <fullName evidence="2">Uncharacterized protein</fullName>
    </submittedName>
</protein>
<gene>
    <name evidence="2" type="ORF">HSBAA_33650</name>
</gene>
<sequence length="68" mass="7613">MLDMQVLEEAFSEVMGAINDLSTYRQDALPRLDEQIDRLAALSQQGKASIERLQEGSESQPKDDRTSS</sequence>